<evidence type="ECO:0000256" key="4">
    <source>
        <dbReference type="ARBA" id="ARBA00023157"/>
    </source>
</evidence>
<dbReference type="KEGG" id="scu:SCE1572_44535"/>
<dbReference type="PANTHER" id="PTHR13887:SF14">
    <property type="entry name" value="DISULFIDE BOND FORMATION PROTEIN D"/>
    <property type="match status" value="1"/>
</dbReference>
<organism evidence="8 9">
    <name type="scientific">Sorangium cellulosum So0157-2</name>
    <dbReference type="NCBI Taxonomy" id="1254432"/>
    <lineage>
        <taxon>Bacteria</taxon>
        <taxon>Pseudomonadati</taxon>
        <taxon>Myxococcota</taxon>
        <taxon>Polyangia</taxon>
        <taxon>Polyangiales</taxon>
        <taxon>Polyangiaceae</taxon>
        <taxon>Sorangium</taxon>
    </lineage>
</organism>
<reference evidence="8 9" key="1">
    <citation type="journal article" date="2013" name="Sci. Rep.">
        <title>Extraordinary expansion of a Sorangium cellulosum genome from an alkaline milieu.</title>
        <authorList>
            <person name="Han K."/>
            <person name="Li Z.F."/>
            <person name="Peng R."/>
            <person name="Zhu L.P."/>
            <person name="Zhou T."/>
            <person name="Wang L.G."/>
            <person name="Li S.G."/>
            <person name="Zhang X.B."/>
            <person name="Hu W."/>
            <person name="Wu Z.H."/>
            <person name="Qin N."/>
            <person name="Li Y.Z."/>
        </authorList>
    </citation>
    <scope>NUCLEOTIDE SEQUENCE [LARGE SCALE GENOMIC DNA]</scope>
    <source>
        <strain evidence="8 9">So0157-2</strain>
    </source>
</reference>
<dbReference type="GO" id="GO:0016491">
    <property type="term" value="F:oxidoreductase activity"/>
    <property type="evidence" value="ECO:0007669"/>
    <property type="project" value="UniProtKB-KW"/>
</dbReference>
<dbReference type="InterPro" id="IPR036249">
    <property type="entry name" value="Thioredoxin-like_sf"/>
</dbReference>
<evidence type="ECO:0000256" key="2">
    <source>
        <dbReference type="ARBA" id="ARBA00022729"/>
    </source>
</evidence>
<evidence type="ECO:0000256" key="3">
    <source>
        <dbReference type="ARBA" id="ARBA00023002"/>
    </source>
</evidence>
<evidence type="ECO:0000313" key="8">
    <source>
        <dbReference type="EMBL" id="AGP40949.1"/>
    </source>
</evidence>
<protein>
    <recommendedName>
        <fullName evidence="7">Thioredoxin domain-containing protein</fullName>
    </recommendedName>
</protein>
<dbReference type="PANTHER" id="PTHR13887">
    <property type="entry name" value="GLUTATHIONE S-TRANSFERASE KAPPA"/>
    <property type="match status" value="1"/>
</dbReference>
<proteinExistence type="inferred from homology"/>
<evidence type="ECO:0000313" key="9">
    <source>
        <dbReference type="Proteomes" id="UP000014803"/>
    </source>
</evidence>
<gene>
    <name evidence="8" type="ORF">SCE1572_44535</name>
</gene>
<dbReference type="InterPro" id="IPR012336">
    <property type="entry name" value="Thioredoxin-like_fold"/>
</dbReference>
<comment type="similarity">
    <text evidence="1">Belongs to the thioredoxin family. DsbA subfamily.</text>
</comment>
<keyword evidence="2 6" id="KW-0732">Signal</keyword>
<feature type="chain" id="PRO_5004534070" description="Thioredoxin domain-containing protein" evidence="6">
    <location>
        <begin position="32"/>
        <end position="282"/>
    </location>
</feature>
<dbReference type="RefSeq" id="WP_020740758.1">
    <property type="nucleotide sequence ID" value="NC_021658.1"/>
</dbReference>
<feature type="domain" description="Thioredoxin" evidence="7">
    <location>
        <begin position="62"/>
        <end position="280"/>
    </location>
</feature>
<dbReference type="Pfam" id="PF13462">
    <property type="entry name" value="Thioredoxin_4"/>
    <property type="match status" value="1"/>
</dbReference>
<keyword evidence="4" id="KW-1015">Disulfide bond</keyword>
<dbReference type="PROSITE" id="PS51257">
    <property type="entry name" value="PROKAR_LIPOPROTEIN"/>
    <property type="match status" value="1"/>
</dbReference>
<dbReference type="Proteomes" id="UP000014803">
    <property type="component" value="Chromosome"/>
</dbReference>
<dbReference type="AlphaFoldDB" id="S4Y7Y0"/>
<evidence type="ECO:0000259" key="7">
    <source>
        <dbReference type="PROSITE" id="PS51352"/>
    </source>
</evidence>
<dbReference type="Gene3D" id="3.40.30.10">
    <property type="entry name" value="Glutaredoxin"/>
    <property type="match status" value="1"/>
</dbReference>
<name>S4Y7Y0_SORCE</name>
<keyword evidence="3" id="KW-0560">Oxidoreductase</keyword>
<feature type="signal peptide" evidence="6">
    <location>
        <begin position="1"/>
        <end position="31"/>
    </location>
</feature>
<dbReference type="eggNOG" id="COG1651">
    <property type="taxonomic scope" value="Bacteria"/>
</dbReference>
<accession>S4Y7Y0</accession>
<sequence length="282" mass="29217">MRTSTRSPLAFPLRAAATALALVLTAACSNAPDGAAPIEEVAPPAAAPRAAAQKPAAAKVAAQKPAAANAAELPAIHGPGGACDPEPGGDCGSCDGAGDHGPEHMIGEEVEQLDIRNAPTRGPANAPVTLVVFSDFQCPFCSKFAGVLDQLEQEYPGKLRLAVKHRPLPFHKQARVAARASLAAHAQGKFWEYQAALFDKAQGALDKAGLEERAADLGLDVARFARDMQSPALEAQVAADFEEGDRLAIEGTPTLFVNGRRVMGAQPIGVLRAAIDRALAGK</sequence>
<dbReference type="PATRIC" id="fig|1254432.3.peg.10067"/>
<dbReference type="EMBL" id="CP003969">
    <property type="protein sequence ID" value="AGP40949.1"/>
    <property type="molecule type" value="Genomic_DNA"/>
</dbReference>
<dbReference type="SUPFAM" id="SSF52833">
    <property type="entry name" value="Thioredoxin-like"/>
    <property type="match status" value="1"/>
</dbReference>
<dbReference type="PROSITE" id="PS51352">
    <property type="entry name" value="THIOREDOXIN_2"/>
    <property type="match status" value="1"/>
</dbReference>
<dbReference type="InterPro" id="IPR013766">
    <property type="entry name" value="Thioredoxin_domain"/>
</dbReference>
<evidence type="ECO:0000256" key="6">
    <source>
        <dbReference type="SAM" id="SignalP"/>
    </source>
</evidence>
<keyword evidence="5" id="KW-0676">Redox-active center</keyword>
<dbReference type="OrthoDB" id="9784686at2"/>
<dbReference type="STRING" id="1254432.SCE1572_44535"/>
<dbReference type="HOGENOM" id="CLU_000288_47_4_7"/>
<evidence type="ECO:0000256" key="1">
    <source>
        <dbReference type="ARBA" id="ARBA00005791"/>
    </source>
</evidence>
<evidence type="ECO:0000256" key="5">
    <source>
        <dbReference type="ARBA" id="ARBA00023284"/>
    </source>
</evidence>